<name>A0A4T3F343_9SPHN</name>
<dbReference type="InterPro" id="IPR022742">
    <property type="entry name" value="Hydrolase_4"/>
</dbReference>
<evidence type="ECO:0000313" key="2">
    <source>
        <dbReference type="EMBL" id="TIX50725.1"/>
    </source>
</evidence>
<comment type="caution">
    <text evidence="2">The sequence shown here is derived from an EMBL/GenBank/DDBJ whole genome shotgun (WGS) entry which is preliminary data.</text>
</comment>
<evidence type="ECO:0000313" key="3">
    <source>
        <dbReference type="Proteomes" id="UP000309389"/>
    </source>
</evidence>
<dbReference type="GO" id="GO:0016787">
    <property type="term" value="F:hydrolase activity"/>
    <property type="evidence" value="ECO:0007669"/>
    <property type="project" value="UniProtKB-KW"/>
</dbReference>
<dbReference type="OrthoDB" id="9788260at2"/>
<keyword evidence="2" id="KW-0378">Hydrolase</keyword>
<reference evidence="2 3" key="1">
    <citation type="submission" date="2019-04" db="EMBL/GenBank/DDBJ databases">
        <title>Altererythrobacter aquimixticola sp. nov., isolated from sediment of junction between the ocean and a freshwater spring.</title>
        <authorList>
            <person name="Yoon J.-H."/>
        </authorList>
    </citation>
    <scope>NUCLEOTIDE SEQUENCE [LARGE SCALE GENOMIC DNA]</scope>
    <source>
        <strain evidence="2 3">SSKS-13</strain>
    </source>
</reference>
<proteinExistence type="predicted"/>
<dbReference type="PANTHER" id="PTHR11614">
    <property type="entry name" value="PHOSPHOLIPASE-RELATED"/>
    <property type="match status" value="1"/>
</dbReference>
<feature type="domain" description="Serine aminopeptidase S33" evidence="1">
    <location>
        <begin position="44"/>
        <end position="293"/>
    </location>
</feature>
<dbReference type="Pfam" id="PF12146">
    <property type="entry name" value="Hydrolase_4"/>
    <property type="match status" value="1"/>
</dbReference>
<dbReference type="InterPro" id="IPR029058">
    <property type="entry name" value="AB_hydrolase_fold"/>
</dbReference>
<dbReference type="EMBL" id="SSHH01000002">
    <property type="protein sequence ID" value="TIX50725.1"/>
    <property type="molecule type" value="Genomic_DNA"/>
</dbReference>
<dbReference type="AlphaFoldDB" id="A0A4T3F343"/>
<gene>
    <name evidence="2" type="ORF">E5222_10785</name>
</gene>
<dbReference type="Proteomes" id="UP000309389">
    <property type="component" value="Unassembled WGS sequence"/>
</dbReference>
<evidence type="ECO:0000259" key="1">
    <source>
        <dbReference type="Pfam" id="PF12146"/>
    </source>
</evidence>
<dbReference type="Gene3D" id="3.40.50.1820">
    <property type="entry name" value="alpha/beta hydrolase"/>
    <property type="match status" value="1"/>
</dbReference>
<protein>
    <submittedName>
        <fullName evidence="2">Alpha/beta hydrolase</fullName>
    </submittedName>
</protein>
<sequence length="321" mass="35356">MASMTDHTVSRSPRCRLPNGMTIGQWSAADDWPLRSFALPAHGHAAGSLLFLGGRGDFFEKYVEAIEHWATRGWNVAGFDWRGQGGSGRLHPEGLCHIDDFAQFLGDLGDFWADWRSSSSGPHIAIGHSMGAHILLRAAAEERIAPDGIVLLSPMIGIRAGPVGAQFARRIARIGNVPGLRHRPVWKGSGSPMPGRITSCPVRHAEKLWWKAHHPDLARGAPSWGWVAAAGRSMATLDPLLRARRLEVPGLILSARRDPVIDLQSIRAAHRELPHWDYGVIDNAGHELLREQDLPRHECLHRIDSFLDRQTGKHEPTVSGS</sequence>
<keyword evidence="3" id="KW-1185">Reference proteome</keyword>
<accession>A0A4T3F343</accession>
<organism evidence="2 3">
    <name type="scientific">Alteraurantiacibacter aquimixticola</name>
    <dbReference type="NCBI Taxonomy" id="2489173"/>
    <lineage>
        <taxon>Bacteria</taxon>
        <taxon>Pseudomonadati</taxon>
        <taxon>Pseudomonadota</taxon>
        <taxon>Alphaproteobacteria</taxon>
        <taxon>Sphingomonadales</taxon>
        <taxon>Erythrobacteraceae</taxon>
        <taxon>Alteraurantiacibacter</taxon>
    </lineage>
</organism>
<dbReference type="InterPro" id="IPR051044">
    <property type="entry name" value="MAG_DAG_Lipase"/>
</dbReference>
<dbReference type="SUPFAM" id="SSF53474">
    <property type="entry name" value="alpha/beta-Hydrolases"/>
    <property type="match status" value="1"/>
</dbReference>